<evidence type="ECO:0000256" key="2">
    <source>
        <dbReference type="ARBA" id="ARBA00011901"/>
    </source>
</evidence>
<dbReference type="CDD" id="cd06583">
    <property type="entry name" value="PGRP"/>
    <property type="match status" value="1"/>
</dbReference>
<dbReference type="eggNOG" id="COG3023">
    <property type="taxonomic scope" value="Bacteria"/>
</dbReference>
<evidence type="ECO:0000259" key="5">
    <source>
        <dbReference type="SMART" id="SM00644"/>
    </source>
</evidence>
<dbReference type="EMBL" id="CP000613">
    <property type="protein sequence ID" value="ACI98058.1"/>
    <property type="molecule type" value="Genomic_DNA"/>
</dbReference>
<sequence>MSGFRLIDLPSPNHGPRRPGAAIDMLVLHYTGMRTAEEALERLCDPAAEVSAHYVIDEDGTLYRLVREDRRAWHAGLSFWRGERDVNSRSIGIELVNPGHAFGYRPFPEAQMATLESLAADLVAHYRIPPLHVLGHSDVAPARKEDPGELFDWPRLARAGIGAWPEPAAADDAPWTEAEVASLLAAVGYEPLPSPGTAWDGTAWDGTAGQVLTAFRRHWHPAALSGPLRPDAGDVCRLRALARIAAVAWTERNA</sequence>
<evidence type="ECO:0000256" key="3">
    <source>
        <dbReference type="ARBA" id="ARBA00022801"/>
    </source>
</evidence>
<evidence type="ECO:0000313" key="6">
    <source>
        <dbReference type="EMBL" id="ACI98058.1"/>
    </source>
</evidence>
<dbReference type="InterPro" id="IPR002502">
    <property type="entry name" value="Amidase_domain"/>
</dbReference>
<organism evidence="6 7">
    <name type="scientific">Rhodospirillum centenum (strain ATCC 51521 / SW)</name>
    <dbReference type="NCBI Taxonomy" id="414684"/>
    <lineage>
        <taxon>Bacteria</taxon>
        <taxon>Pseudomonadati</taxon>
        <taxon>Pseudomonadota</taxon>
        <taxon>Alphaproteobacteria</taxon>
        <taxon>Rhodospirillales</taxon>
        <taxon>Rhodospirillaceae</taxon>
        <taxon>Rhodospirillum</taxon>
    </lineage>
</organism>
<dbReference type="SMART" id="SM00644">
    <property type="entry name" value="Ami_2"/>
    <property type="match status" value="1"/>
</dbReference>
<dbReference type="GO" id="GO:0009254">
    <property type="term" value="P:peptidoglycan turnover"/>
    <property type="evidence" value="ECO:0007669"/>
    <property type="project" value="TreeGrafter"/>
</dbReference>
<dbReference type="Gene3D" id="3.40.80.10">
    <property type="entry name" value="Peptidoglycan recognition protein-like"/>
    <property type="match status" value="1"/>
</dbReference>
<dbReference type="InterPro" id="IPR051206">
    <property type="entry name" value="NAMLAA_amidase_2"/>
</dbReference>
<keyword evidence="4" id="KW-0961">Cell wall biogenesis/degradation</keyword>
<feature type="domain" description="N-acetylmuramoyl-L-alanine amidase" evidence="5">
    <location>
        <begin position="11"/>
        <end position="148"/>
    </location>
</feature>
<keyword evidence="7" id="KW-1185">Reference proteome</keyword>
<dbReference type="GO" id="GO:0009253">
    <property type="term" value="P:peptidoglycan catabolic process"/>
    <property type="evidence" value="ECO:0007669"/>
    <property type="project" value="InterPro"/>
</dbReference>
<dbReference type="RefSeq" id="WP_012565850.1">
    <property type="nucleotide sequence ID" value="NC_011420.2"/>
</dbReference>
<dbReference type="EC" id="3.5.1.28" evidence="2"/>
<evidence type="ECO:0000256" key="4">
    <source>
        <dbReference type="ARBA" id="ARBA00023316"/>
    </source>
</evidence>
<dbReference type="Proteomes" id="UP000001591">
    <property type="component" value="Chromosome"/>
</dbReference>
<dbReference type="PANTHER" id="PTHR30417:SF1">
    <property type="entry name" value="N-ACETYLMURAMOYL-L-ALANINE AMIDASE AMID"/>
    <property type="match status" value="1"/>
</dbReference>
<dbReference type="GO" id="GO:0008745">
    <property type="term" value="F:N-acetylmuramoyl-L-alanine amidase activity"/>
    <property type="evidence" value="ECO:0007669"/>
    <property type="project" value="UniProtKB-EC"/>
</dbReference>
<accession>B6IRH2</accession>
<reference evidence="6 7" key="1">
    <citation type="journal article" date="2010" name="BMC Genomics">
        <title>Metabolic flexibility revealed in the genome of the cyst-forming alpha-1 proteobacterium Rhodospirillum centenum.</title>
        <authorList>
            <person name="Lu Y.K."/>
            <person name="Marden J."/>
            <person name="Han M."/>
            <person name="Swingley W.D."/>
            <person name="Mastrian S.D."/>
            <person name="Chowdhury S.R."/>
            <person name="Hao J."/>
            <person name="Helmy T."/>
            <person name="Kim S."/>
            <person name="Kurdoglu A.A."/>
            <person name="Matthies H.J."/>
            <person name="Rollo D."/>
            <person name="Stothard P."/>
            <person name="Blankenship R.E."/>
            <person name="Bauer C.E."/>
            <person name="Touchman J.W."/>
        </authorList>
    </citation>
    <scope>NUCLEOTIDE SEQUENCE [LARGE SCALE GENOMIC DNA]</scope>
    <source>
        <strain evidence="7">ATCC 51521 / SW</strain>
    </source>
</reference>
<dbReference type="HOGENOM" id="CLU_049290_2_2_5"/>
<evidence type="ECO:0000256" key="1">
    <source>
        <dbReference type="ARBA" id="ARBA00001561"/>
    </source>
</evidence>
<dbReference type="GO" id="GO:0071555">
    <property type="term" value="P:cell wall organization"/>
    <property type="evidence" value="ECO:0007669"/>
    <property type="project" value="UniProtKB-KW"/>
</dbReference>
<comment type="catalytic activity">
    <reaction evidence="1">
        <text>Hydrolyzes the link between N-acetylmuramoyl residues and L-amino acid residues in certain cell-wall glycopeptides.</text>
        <dbReference type="EC" id="3.5.1.28"/>
    </reaction>
</comment>
<dbReference type="InterPro" id="IPR036505">
    <property type="entry name" value="Amidase/PGRP_sf"/>
</dbReference>
<dbReference type="KEGG" id="rce:RC1_0623"/>
<evidence type="ECO:0000313" key="7">
    <source>
        <dbReference type="Proteomes" id="UP000001591"/>
    </source>
</evidence>
<proteinExistence type="predicted"/>
<dbReference type="Pfam" id="PF01510">
    <property type="entry name" value="Amidase_2"/>
    <property type="match status" value="1"/>
</dbReference>
<dbReference type="GO" id="GO:0019867">
    <property type="term" value="C:outer membrane"/>
    <property type="evidence" value="ECO:0007669"/>
    <property type="project" value="TreeGrafter"/>
</dbReference>
<protein>
    <recommendedName>
        <fullName evidence="2">N-acetylmuramoyl-L-alanine amidase</fullName>
        <ecNumber evidence="2">3.5.1.28</ecNumber>
    </recommendedName>
</protein>
<keyword evidence="3 6" id="KW-0378">Hydrolase</keyword>
<dbReference type="PANTHER" id="PTHR30417">
    <property type="entry name" value="N-ACETYLMURAMOYL-L-ALANINE AMIDASE AMID"/>
    <property type="match status" value="1"/>
</dbReference>
<name>B6IRH2_RHOCS</name>
<dbReference type="AlphaFoldDB" id="B6IRH2"/>
<dbReference type="STRING" id="414684.RC1_0623"/>
<dbReference type="SUPFAM" id="SSF55846">
    <property type="entry name" value="N-acetylmuramoyl-L-alanine amidase-like"/>
    <property type="match status" value="1"/>
</dbReference>
<gene>
    <name evidence="6" type="ordered locus">RC1_0623</name>
</gene>